<dbReference type="PANTHER" id="PTHR23113">
    <property type="entry name" value="GUANINE NUCLEOTIDE EXCHANGE FACTOR"/>
    <property type="match status" value="1"/>
</dbReference>
<dbReference type="Pfam" id="PF00617">
    <property type="entry name" value="RasGEF"/>
    <property type="match status" value="1"/>
</dbReference>
<evidence type="ECO:0000256" key="1">
    <source>
        <dbReference type="ARBA" id="ARBA00022658"/>
    </source>
</evidence>
<keyword evidence="4" id="KW-1185">Reference proteome</keyword>
<evidence type="ECO:0000313" key="4">
    <source>
        <dbReference type="Proteomes" id="UP001529510"/>
    </source>
</evidence>
<keyword evidence="1" id="KW-0344">Guanine-nucleotide releasing factor</keyword>
<dbReference type="SUPFAM" id="SSF48366">
    <property type="entry name" value="Ras GEF"/>
    <property type="match status" value="1"/>
</dbReference>
<feature type="non-terminal residue" evidence="3">
    <location>
        <position position="1"/>
    </location>
</feature>
<dbReference type="Gene3D" id="1.10.840.10">
    <property type="entry name" value="Ras guanine-nucleotide exchange factors catalytic domain"/>
    <property type="match status" value="1"/>
</dbReference>
<dbReference type="InterPro" id="IPR008937">
    <property type="entry name" value="Ras-like_GEF"/>
</dbReference>
<comment type="caution">
    <text evidence="3">The sequence shown here is derived from an EMBL/GenBank/DDBJ whole genome shotgun (WGS) entry which is preliminary data.</text>
</comment>
<evidence type="ECO:0000259" key="2">
    <source>
        <dbReference type="Pfam" id="PF00617"/>
    </source>
</evidence>
<proteinExistence type="predicted"/>
<dbReference type="InterPro" id="IPR036964">
    <property type="entry name" value="RASGEF_cat_dom_sf"/>
</dbReference>
<dbReference type="InterPro" id="IPR001895">
    <property type="entry name" value="RASGEF_cat_dom"/>
</dbReference>
<feature type="domain" description="Ras-GEF" evidence="2">
    <location>
        <begin position="1"/>
        <end position="59"/>
    </location>
</feature>
<dbReference type="AlphaFoldDB" id="A0ABD0REM8"/>
<dbReference type="InterPro" id="IPR023578">
    <property type="entry name" value="Ras_GEF_dom_sf"/>
</dbReference>
<dbReference type="EMBL" id="JAMKFB020000003">
    <property type="protein sequence ID" value="KAL0196813.1"/>
    <property type="molecule type" value="Genomic_DNA"/>
</dbReference>
<feature type="non-terminal residue" evidence="3">
    <location>
        <position position="59"/>
    </location>
</feature>
<accession>A0ABD0REM8</accession>
<organism evidence="3 4">
    <name type="scientific">Cirrhinus mrigala</name>
    <name type="common">Mrigala</name>
    <dbReference type="NCBI Taxonomy" id="683832"/>
    <lineage>
        <taxon>Eukaryota</taxon>
        <taxon>Metazoa</taxon>
        <taxon>Chordata</taxon>
        <taxon>Craniata</taxon>
        <taxon>Vertebrata</taxon>
        <taxon>Euteleostomi</taxon>
        <taxon>Actinopterygii</taxon>
        <taxon>Neopterygii</taxon>
        <taxon>Teleostei</taxon>
        <taxon>Ostariophysi</taxon>
        <taxon>Cypriniformes</taxon>
        <taxon>Cyprinidae</taxon>
        <taxon>Labeoninae</taxon>
        <taxon>Labeonini</taxon>
        <taxon>Cirrhinus</taxon>
    </lineage>
</organism>
<dbReference type="PANTHER" id="PTHR23113:SF220">
    <property type="entry name" value="RAL GUANINE NUCLEOTIDE DISSOCIATION STIMULATOR-LIKE 3"/>
    <property type="match status" value="1"/>
</dbReference>
<name>A0ABD0REM8_CIRMR</name>
<evidence type="ECO:0000313" key="3">
    <source>
        <dbReference type="EMBL" id="KAL0196813.1"/>
    </source>
</evidence>
<reference evidence="3 4" key="1">
    <citation type="submission" date="2024-05" db="EMBL/GenBank/DDBJ databases">
        <title>Genome sequencing and assembly of Indian major carp, Cirrhinus mrigala (Hamilton, 1822).</title>
        <authorList>
            <person name="Mohindra V."/>
            <person name="Chowdhury L.M."/>
            <person name="Lal K."/>
            <person name="Jena J.K."/>
        </authorList>
    </citation>
    <scope>NUCLEOTIDE SEQUENCE [LARGE SCALE GENOMIC DNA]</scope>
    <source>
        <strain evidence="3">CM1030</strain>
        <tissue evidence="3">Blood</tissue>
    </source>
</reference>
<gene>
    <name evidence="3" type="ORF">M9458_005353</name>
</gene>
<dbReference type="Proteomes" id="UP001529510">
    <property type="component" value="Unassembled WGS sequence"/>
</dbReference>
<dbReference type="GO" id="GO:0005085">
    <property type="term" value="F:guanyl-nucleotide exchange factor activity"/>
    <property type="evidence" value="ECO:0007669"/>
    <property type="project" value="UniProtKB-KW"/>
</dbReference>
<protein>
    <recommendedName>
        <fullName evidence="2">Ras-GEF domain-containing protein</fullName>
    </recommendedName>
</protein>
<sequence>CLGCVWSQRDKKENLSPTIWATITQFNAVTNRVITSLLRSSSTATQRAKVIEKWVRIAQ</sequence>